<evidence type="ECO:0000313" key="4">
    <source>
        <dbReference type="Proteomes" id="UP000808337"/>
    </source>
</evidence>
<dbReference type="InterPro" id="IPR013538">
    <property type="entry name" value="ASHA1/2-like_C"/>
</dbReference>
<feature type="domain" description="Activator of Hsp90 ATPase homologue 1/2-like C-terminal" evidence="2">
    <location>
        <begin position="18"/>
        <end position="141"/>
    </location>
</feature>
<dbReference type="CDD" id="cd07814">
    <property type="entry name" value="SRPBCC_CalC_Aha1-like"/>
    <property type="match status" value="1"/>
</dbReference>
<proteinExistence type="inferred from homology"/>
<organism evidence="3 4">
    <name type="scientific">Candidatus Opimibacter skivensis</name>
    <dbReference type="NCBI Taxonomy" id="2982028"/>
    <lineage>
        <taxon>Bacteria</taxon>
        <taxon>Pseudomonadati</taxon>
        <taxon>Bacteroidota</taxon>
        <taxon>Saprospiria</taxon>
        <taxon>Saprospirales</taxon>
        <taxon>Saprospiraceae</taxon>
        <taxon>Candidatus Opimibacter</taxon>
    </lineage>
</organism>
<comment type="caution">
    <text evidence="3">The sequence shown here is derived from an EMBL/GenBank/DDBJ whole genome shotgun (WGS) entry which is preliminary data.</text>
</comment>
<protein>
    <submittedName>
        <fullName evidence="3">SRPBCC domain-containing protein</fullName>
    </submittedName>
</protein>
<evidence type="ECO:0000256" key="1">
    <source>
        <dbReference type="ARBA" id="ARBA00006817"/>
    </source>
</evidence>
<dbReference type="Gene3D" id="3.30.530.20">
    <property type="match status" value="1"/>
</dbReference>
<reference evidence="3 4" key="1">
    <citation type="submission" date="2020-10" db="EMBL/GenBank/DDBJ databases">
        <title>Connecting structure to function with the recovery of over 1000 high-quality activated sludge metagenome-assembled genomes encoding full-length rRNA genes using long-read sequencing.</title>
        <authorList>
            <person name="Singleton C.M."/>
            <person name="Petriglieri F."/>
            <person name="Kristensen J.M."/>
            <person name="Kirkegaard R.H."/>
            <person name="Michaelsen T.Y."/>
            <person name="Andersen M.H."/>
            <person name="Karst S.M."/>
            <person name="Dueholm M.S."/>
            <person name="Nielsen P.H."/>
            <person name="Albertsen M."/>
        </authorList>
    </citation>
    <scope>NUCLEOTIDE SEQUENCE [LARGE SCALE GENOMIC DNA]</scope>
    <source>
        <strain evidence="3">Ribe_18-Q3-R11-54_MAXAC.273</strain>
    </source>
</reference>
<sequence length="142" mass="15989">MATDKILNKTISINALTSEVWNALTNPDLIKEWLFGTKVISDWKVGTSILFTGNWQGTDYADKGTILKFDIEKVFQYNYWSGFSGLPDTPENYSVITFALTPNDTATMLTLTQGNFATETAYEHSDKNWDATLASMKKIIEK</sequence>
<evidence type="ECO:0000313" key="3">
    <source>
        <dbReference type="EMBL" id="MBK9985316.1"/>
    </source>
</evidence>
<evidence type="ECO:0000259" key="2">
    <source>
        <dbReference type="Pfam" id="PF08327"/>
    </source>
</evidence>
<dbReference type="Proteomes" id="UP000808337">
    <property type="component" value="Unassembled WGS sequence"/>
</dbReference>
<dbReference type="InterPro" id="IPR023393">
    <property type="entry name" value="START-like_dom_sf"/>
</dbReference>
<accession>A0A9D7XSS6</accession>
<dbReference type="EMBL" id="JADKGY010000035">
    <property type="protein sequence ID" value="MBK9985316.1"/>
    <property type="molecule type" value="Genomic_DNA"/>
</dbReference>
<name>A0A9D7XSS6_9BACT</name>
<comment type="similarity">
    <text evidence="1">Belongs to the AHA1 family.</text>
</comment>
<dbReference type="Pfam" id="PF08327">
    <property type="entry name" value="AHSA1"/>
    <property type="match status" value="1"/>
</dbReference>
<dbReference type="AlphaFoldDB" id="A0A9D7XSS6"/>
<gene>
    <name evidence="3" type="ORF">IPP15_23755</name>
</gene>
<dbReference type="SUPFAM" id="SSF55961">
    <property type="entry name" value="Bet v1-like"/>
    <property type="match status" value="1"/>
</dbReference>